<dbReference type="InterPro" id="IPR001296">
    <property type="entry name" value="Glyco_trans_1"/>
</dbReference>
<dbReference type="Pfam" id="PF00534">
    <property type="entry name" value="Glycos_transf_1"/>
    <property type="match status" value="1"/>
</dbReference>
<evidence type="ECO:0000259" key="4">
    <source>
        <dbReference type="Pfam" id="PF13439"/>
    </source>
</evidence>
<dbReference type="EMBL" id="BSTJ01000015">
    <property type="protein sequence ID" value="GLY80690.1"/>
    <property type="molecule type" value="Genomic_DNA"/>
</dbReference>
<organism evidence="5 6">
    <name type="scientific">Actinoallomurus iriomotensis</name>
    <dbReference type="NCBI Taxonomy" id="478107"/>
    <lineage>
        <taxon>Bacteria</taxon>
        <taxon>Bacillati</taxon>
        <taxon>Actinomycetota</taxon>
        <taxon>Actinomycetes</taxon>
        <taxon>Streptosporangiales</taxon>
        <taxon>Thermomonosporaceae</taxon>
        <taxon>Actinoallomurus</taxon>
    </lineage>
</organism>
<proteinExistence type="predicted"/>
<dbReference type="InterPro" id="IPR028098">
    <property type="entry name" value="Glyco_trans_4-like_N"/>
</dbReference>
<evidence type="ECO:0000256" key="2">
    <source>
        <dbReference type="ARBA" id="ARBA00022679"/>
    </source>
</evidence>
<dbReference type="SUPFAM" id="SSF53756">
    <property type="entry name" value="UDP-Glycosyltransferase/glycogen phosphorylase"/>
    <property type="match status" value="1"/>
</dbReference>
<evidence type="ECO:0000313" key="5">
    <source>
        <dbReference type="EMBL" id="GLY80690.1"/>
    </source>
</evidence>
<evidence type="ECO:0000256" key="1">
    <source>
        <dbReference type="ARBA" id="ARBA00022676"/>
    </source>
</evidence>
<dbReference type="PANTHER" id="PTHR12526">
    <property type="entry name" value="GLYCOSYLTRANSFERASE"/>
    <property type="match status" value="1"/>
</dbReference>
<feature type="domain" description="Glycosyltransferase subfamily 4-like N-terminal" evidence="4">
    <location>
        <begin position="17"/>
        <end position="188"/>
    </location>
</feature>
<comment type="caution">
    <text evidence="5">The sequence shown here is derived from an EMBL/GenBank/DDBJ whole genome shotgun (WGS) entry which is preliminary data.</text>
</comment>
<dbReference type="GO" id="GO:0016757">
    <property type="term" value="F:glycosyltransferase activity"/>
    <property type="evidence" value="ECO:0007669"/>
    <property type="project" value="UniProtKB-KW"/>
</dbReference>
<dbReference type="Pfam" id="PF13439">
    <property type="entry name" value="Glyco_transf_4"/>
    <property type="match status" value="1"/>
</dbReference>
<evidence type="ECO:0000313" key="6">
    <source>
        <dbReference type="Proteomes" id="UP001165135"/>
    </source>
</evidence>
<dbReference type="PANTHER" id="PTHR12526:SF510">
    <property type="entry name" value="D-INOSITOL 3-PHOSPHATE GLYCOSYLTRANSFERASE"/>
    <property type="match status" value="1"/>
</dbReference>
<dbReference type="RefSeq" id="WP_285633954.1">
    <property type="nucleotide sequence ID" value="NZ_BSTJ01000015.1"/>
</dbReference>
<protein>
    <submittedName>
        <fullName evidence="5">Glycosyl transferase</fullName>
    </submittedName>
</protein>
<dbReference type="AlphaFoldDB" id="A0A9W6VUE7"/>
<dbReference type="Proteomes" id="UP001165135">
    <property type="component" value="Unassembled WGS sequence"/>
</dbReference>
<feature type="domain" description="Glycosyl transferase family 1" evidence="3">
    <location>
        <begin position="204"/>
        <end position="350"/>
    </location>
</feature>
<keyword evidence="2 5" id="KW-0808">Transferase</keyword>
<dbReference type="Gene3D" id="3.40.50.2000">
    <property type="entry name" value="Glycogen Phosphorylase B"/>
    <property type="match status" value="2"/>
</dbReference>
<sequence>MADRPLRIVLSIGSLQVGGTESQLVKLAGRLTARGHEVHVLAVRRGGPYEDDLRALGVPTRIFSYSGLRSRAPSGRRDPRILLAEVRELLAIWRHLRALRPDVCHGFLFTCYTHVLPLALLAGVPARVNGRRGAAPQQPTGLLRAALDFAGHRSSSLYVTNSRALSARLVREEKVPAGRIEVIANGVEPPARVADPARSPARGIVVANLIAYKGHADLIEALALLDAPPPVRLVGEGPERERLTALIEARGLRHVVRLAGGAPDARALLADHQFAVLPSHSEGLPNAVLEAMAAGLPVVATRVGGVPEVLADGVAGLVVPPHDPAALASAIERLAGDPELRRAMGAAGRRAAERLSVDECAARHEAVYRRLLQ</sequence>
<accession>A0A9W6VUE7</accession>
<keyword evidence="1" id="KW-0328">Glycosyltransferase</keyword>
<reference evidence="5" key="1">
    <citation type="submission" date="2023-03" db="EMBL/GenBank/DDBJ databases">
        <title>Actinoallomurus iriomotensis NBRC 103681.</title>
        <authorList>
            <person name="Ichikawa N."/>
            <person name="Sato H."/>
            <person name="Tonouchi N."/>
        </authorList>
    </citation>
    <scope>NUCLEOTIDE SEQUENCE</scope>
    <source>
        <strain evidence="5">NBRC 103681</strain>
    </source>
</reference>
<name>A0A9W6VUE7_9ACTN</name>
<evidence type="ECO:0000259" key="3">
    <source>
        <dbReference type="Pfam" id="PF00534"/>
    </source>
</evidence>
<gene>
    <name evidence="5" type="ORF">Airi01_089570</name>
</gene>